<sequence length="329" mass="37084">MPSPWLPELMDELVEEVLLRVPTDDPALLLRAALACKRWCRLVPGRRYRQLHRTPPVLGFVYNSNGINCQSTARFMPTSSFRPPRANLSNWAVIHSGHGHVLLVKAPVRNGTNQEDSLPRLGSHYRKSAGAALVFLAPVHGHGELERHSSLRLLGEQPLQPPRLPRWPLLCAVRGKTWRQEFKSLRGNGFYFKYHMRAKLLKYDLITQEMTVIHLPAESSRRRVVLMAMDDGRLGCTSLHGSKLYLWSRGVGFDTEARWSISRVIELEPLLPTGALISRPHLMLLAVRLCLELPILMKDLVVMLEANIYSRFSAGGLVVGANLGLVCKM</sequence>
<reference evidence="2 3" key="1">
    <citation type="journal article" date="2019" name="Sci. Rep.">
        <title>A high-quality genome of Eragrostis curvula grass provides insights into Poaceae evolution and supports new strategies to enhance forage quality.</title>
        <authorList>
            <person name="Carballo J."/>
            <person name="Santos B.A.C.M."/>
            <person name="Zappacosta D."/>
            <person name="Garbus I."/>
            <person name="Selva J.P."/>
            <person name="Gallo C.A."/>
            <person name="Diaz A."/>
            <person name="Albertini E."/>
            <person name="Caccamo M."/>
            <person name="Echenique V."/>
        </authorList>
    </citation>
    <scope>NUCLEOTIDE SEQUENCE [LARGE SCALE GENOMIC DNA]</scope>
    <source>
        <strain evidence="3">cv. Victoria</strain>
        <tissue evidence="2">Leaf</tissue>
    </source>
</reference>
<name>A0A5J9VW23_9POAL</name>
<feature type="domain" description="F-box" evidence="1">
    <location>
        <begin position="11"/>
        <end position="43"/>
    </location>
</feature>
<dbReference type="EMBL" id="RWGY01000007">
    <property type="protein sequence ID" value="TVU40632.1"/>
    <property type="molecule type" value="Genomic_DNA"/>
</dbReference>
<keyword evidence="3" id="KW-1185">Reference proteome</keyword>
<dbReference type="PANTHER" id="PTHR32133">
    <property type="entry name" value="OS07G0120400 PROTEIN"/>
    <property type="match status" value="1"/>
</dbReference>
<evidence type="ECO:0000313" key="2">
    <source>
        <dbReference type="EMBL" id="TVU40632.1"/>
    </source>
</evidence>
<accession>A0A5J9VW23</accession>
<protein>
    <recommendedName>
        <fullName evidence="1">F-box domain-containing protein</fullName>
    </recommendedName>
</protein>
<dbReference type="PANTHER" id="PTHR32133:SF386">
    <property type="entry name" value="F-BOX DOMAIN-CONTAINING PROTEIN"/>
    <property type="match status" value="1"/>
</dbReference>
<evidence type="ECO:0000313" key="3">
    <source>
        <dbReference type="Proteomes" id="UP000324897"/>
    </source>
</evidence>
<dbReference type="AlphaFoldDB" id="A0A5J9VW23"/>
<gene>
    <name evidence="2" type="ORF">EJB05_14101</name>
</gene>
<evidence type="ECO:0000259" key="1">
    <source>
        <dbReference type="Pfam" id="PF00646"/>
    </source>
</evidence>
<dbReference type="Proteomes" id="UP000324897">
    <property type="component" value="Chromosome 4"/>
</dbReference>
<organism evidence="2 3">
    <name type="scientific">Eragrostis curvula</name>
    <name type="common">weeping love grass</name>
    <dbReference type="NCBI Taxonomy" id="38414"/>
    <lineage>
        <taxon>Eukaryota</taxon>
        <taxon>Viridiplantae</taxon>
        <taxon>Streptophyta</taxon>
        <taxon>Embryophyta</taxon>
        <taxon>Tracheophyta</taxon>
        <taxon>Spermatophyta</taxon>
        <taxon>Magnoliopsida</taxon>
        <taxon>Liliopsida</taxon>
        <taxon>Poales</taxon>
        <taxon>Poaceae</taxon>
        <taxon>PACMAD clade</taxon>
        <taxon>Chloridoideae</taxon>
        <taxon>Eragrostideae</taxon>
        <taxon>Eragrostidinae</taxon>
        <taxon>Eragrostis</taxon>
    </lineage>
</organism>
<proteinExistence type="predicted"/>
<dbReference type="InterPro" id="IPR001810">
    <property type="entry name" value="F-box_dom"/>
</dbReference>
<feature type="non-terminal residue" evidence="2">
    <location>
        <position position="1"/>
    </location>
</feature>
<dbReference type="SUPFAM" id="SSF81383">
    <property type="entry name" value="F-box domain"/>
    <property type="match status" value="1"/>
</dbReference>
<dbReference type="InterPro" id="IPR036047">
    <property type="entry name" value="F-box-like_dom_sf"/>
</dbReference>
<dbReference type="Pfam" id="PF00646">
    <property type="entry name" value="F-box"/>
    <property type="match status" value="1"/>
</dbReference>
<comment type="caution">
    <text evidence="2">The sequence shown here is derived from an EMBL/GenBank/DDBJ whole genome shotgun (WGS) entry which is preliminary data.</text>
</comment>
<dbReference type="Gramene" id="TVU40632">
    <property type="protein sequence ID" value="TVU40632"/>
    <property type="gene ID" value="EJB05_14101"/>
</dbReference>